<keyword evidence="2" id="KW-1185">Reference proteome</keyword>
<proteinExistence type="predicted"/>
<dbReference type="EMBL" id="JASJQH010000907">
    <property type="protein sequence ID" value="KAK9762574.1"/>
    <property type="molecule type" value="Genomic_DNA"/>
</dbReference>
<reference evidence="1 2" key="1">
    <citation type="submission" date="2023-04" db="EMBL/GenBank/DDBJ databases">
        <title>Genome of Basidiobolus ranarum AG-B5.</title>
        <authorList>
            <person name="Stajich J.E."/>
            <person name="Carter-House D."/>
            <person name="Gryganskyi A."/>
        </authorList>
    </citation>
    <scope>NUCLEOTIDE SEQUENCE [LARGE SCALE GENOMIC DNA]</scope>
    <source>
        <strain evidence="1 2">AG-B5</strain>
    </source>
</reference>
<evidence type="ECO:0000313" key="1">
    <source>
        <dbReference type="EMBL" id="KAK9762574.1"/>
    </source>
</evidence>
<gene>
    <name evidence="1" type="ORF">K7432_011570</name>
</gene>
<feature type="non-terminal residue" evidence="1">
    <location>
        <position position="430"/>
    </location>
</feature>
<dbReference type="InterPro" id="IPR016024">
    <property type="entry name" value="ARM-type_fold"/>
</dbReference>
<dbReference type="Proteomes" id="UP001479436">
    <property type="component" value="Unassembled WGS sequence"/>
</dbReference>
<accession>A0ABR2WM71</accession>
<evidence type="ECO:0000313" key="2">
    <source>
        <dbReference type="Proteomes" id="UP001479436"/>
    </source>
</evidence>
<protein>
    <submittedName>
        <fullName evidence="1">Uncharacterized protein</fullName>
    </submittedName>
</protein>
<name>A0ABR2WM71_9FUNG</name>
<dbReference type="SUPFAM" id="SSF48371">
    <property type="entry name" value="ARM repeat"/>
    <property type="match status" value="1"/>
</dbReference>
<sequence>MENDLTQLHEVLIGLPTMSKRIVDSTRHEKVFSYIQGNISKYGDSLYEVLEKWNIVHILSLCFEDTQDFRVTSIGLRVIGSLIDSLVVNRESFLEKLFSDTNIFNLLLDKLAESEVGLLRFSSMECLKSLVKSKLGISWLNSTITFPDIFSNLLYDSSNYVVSGSCDFFIYLVSLSQTPDWTEIHEELFSKLVNSMKLLSNLPDIINPNISVHHRVCELELIWALVNSKKPRALSFLSEHKMLINIYALHGDGNRVIQTRANEILSTIFEWAPYPLLLLGAPDTFQHTDDEQLQLLQTFEYSLKHVVIPLIMSPESYKPLAAINVLDSMSKLVSRDVHNREKMGQSLVDLLIFLMSLTSNQVDNKVEVDCLTINQTTAIEQKLHEQFARGVRVNTNRKAIALRVILVLLSIMKSEHHLLQSIDIVDRCLH</sequence>
<comment type="caution">
    <text evidence="1">The sequence shown here is derived from an EMBL/GenBank/DDBJ whole genome shotgun (WGS) entry which is preliminary data.</text>
</comment>
<organism evidence="1 2">
    <name type="scientific">Basidiobolus ranarum</name>
    <dbReference type="NCBI Taxonomy" id="34480"/>
    <lineage>
        <taxon>Eukaryota</taxon>
        <taxon>Fungi</taxon>
        <taxon>Fungi incertae sedis</taxon>
        <taxon>Zoopagomycota</taxon>
        <taxon>Entomophthoromycotina</taxon>
        <taxon>Basidiobolomycetes</taxon>
        <taxon>Basidiobolales</taxon>
        <taxon>Basidiobolaceae</taxon>
        <taxon>Basidiobolus</taxon>
    </lineage>
</organism>